<proteinExistence type="predicted"/>
<feature type="compositionally biased region" description="Basic residues" evidence="1">
    <location>
        <begin position="46"/>
        <end position="60"/>
    </location>
</feature>
<accession>A0AAV0U893</accession>
<feature type="region of interest" description="Disordered" evidence="1">
    <location>
        <begin position="1"/>
        <end position="22"/>
    </location>
</feature>
<name>A0AAV0U893_9STRA</name>
<dbReference type="EMBL" id="CANTFM010000987">
    <property type="protein sequence ID" value="CAI5732852.1"/>
    <property type="molecule type" value="Genomic_DNA"/>
</dbReference>
<protein>
    <recommendedName>
        <fullName evidence="4">Type 1 phosphatases regulator</fullName>
    </recommendedName>
</protein>
<dbReference type="GO" id="GO:0005634">
    <property type="term" value="C:nucleus"/>
    <property type="evidence" value="ECO:0007669"/>
    <property type="project" value="TreeGrafter"/>
</dbReference>
<gene>
    <name evidence="2" type="ORF">PDE001_LOCUS5225</name>
</gene>
<sequence>MSREEARTEVVTSPPPVETAPVYHVQLQPRPHVTFDNSVVDNEHLGRRRSNKCCIFHKKREFGESSSESDVDSDDSGSGSENHHQHDCKHRAPRRRTTSKKRAPSPSSSDEEKPPAPPQ</sequence>
<dbReference type="Proteomes" id="UP001162029">
    <property type="component" value="Unassembled WGS sequence"/>
</dbReference>
<comment type="caution">
    <text evidence="2">The sequence shown here is derived from an EMBL/GenBank/DDBJ whole genome shotgun (WGS) entry which is preliminary data.</text>
</comment>
<evidence type="ECO:0008006" key="4">
    <source>
        <dbReference type="Google" id="ProtNLM"/>
    </source>
</evidence>
<feature type="compositionally biased region" description="Basic residues" evidence="1">
    <location>
        <begin position="86"/>
        <end position="103"/>
    </location>
</feature>
<feature type="region of interest" description="Disordered" evidence="1">
    <location>
        <begin position="40"/>
        <end position="119"/>
    </location>
</feature>
<dbReference type="GO" id="GO:0008157">
    <property type="term" value="F:protein phosphatase 1 binding"/>
    <property type="evidence" value="ECO:0007669"/>
    <property type="project" value="TreeGrafter"/>
</dbReference>
<dbReference type="InterPro" id="IPR011107">
    <property type="entry name" value="PPI_Ypi1"/>
</dbReference>
<evidence type="ECO:0000313" key="3">
    <source>
        <dbReference type="Proteomes" id="UP001162029"/>
    </source>
</evidence>
<reference evidence="2" key="1">
    <citation type="submission" date="2022-12" db="EMBL/GenBank/DDBJ databases">
        <authorList>
            <person name="Webb A."/>
        </authorList>
    </citation>
    <scope>NUCLEOTIDE SEQUENCE</scope>
    <source>
        <strain evidence="2">Pd1</strain>
    </source>
</reference>
<evidence type="ECO:0000256" key="1">
    <source>
        <dbReference type="SAM" id="MobiDB-lite"/>
    </source>
</evidence>
<dbReference type="GO" id="GO:0004865">
    <property type="term" value="F:protein serine/threonine phosphatase inhibitor activity"/>
    <property type="evidence" value="ECO:0007669"/>
    <property type="project" value="InterPro"/>
</dbReference>
<evidence type="ECO:0000313" key="2">
    <source>
        <dbReference type="EMBL" id="CAI5732852.1"/>
    </source>
</evidence>
<feature type="compositionally biased region" description="Basic and acidic residues" evidence="1">
    <location>
        <begin position="110"/>
        <end position="119"/>
    </location>
</feature>
<dbReference type="PANTHER" id="PTHR20835:SF0">
    <property type="entry name" value="E3 UBIQUITIN-PROTEIN LIGASE PPP1R11"/>
    <property type="match status" value="1"/>
</dbReference>
<dbReference type="Pfam" id="PF07491">
    <property type="entry name" value="PPI_Ypi1"/>
    <property type="match status" value="1"/>
</dbReference>
<keyword evidence="3" id="KW-1185">Reference proteome</keyword>
<dbReference type="AlphaFoldDB" id="A0AAV0U893"/>
<organism evidence="2 3">
    <name type="scientific">Peronospora destructor</name>
    <dbReference type="NCBI Taxonomy" id="86335"/>
    <lineage>
        <taxon>Eukaryota</taxon>
        <taxon>Sar</taxon>
        <taxon>Stramenopiles</taxon>
        <taxon>Oomycota</taxon>
        <taxon>Peronosporomycetes</taxon>
        <taxon>Peronosporales</taxon>
        <taxon>Peronosporaceae</taxon>
        <taxon>Peronospora</taxon>
    </lineage>
</organism>
<dbReference type="PANTHER" id="PTHR20835">
    <property type="entry name" value="E3 UBIQUITIN-PROTEIN LIGASE PPP1R11-RELATED"/>
    <property type="match status" value="1"/>
</dbReference>